<dbReference type="RefSeq" id="WP_254168005.1">
    <property type="nucleotide sequence ID" value="NZ_JAHESF010000030.1"/>
</dbReference>
<evidence type="ECO:0000313" key="8">
    <source>
        <dbReference type="EMBL" id="MBT1699814.1"/>
    </source>
</evidence>
<evidence type="ECO:0000313" key="9">
    <source>
        <dbReference type="Proteomes" id="UP001319200"/>
    </source>
</evidence>
<dbReference type="PRINTS" id="PR00125">
    <property type="entry name" value="ATPASEDELTA"/>
</dbReference>
<gene>
    <name evidence="7 8" type="primary">atpH</name>
    <name evidence="8" type="ORF">KK083_23200</name>
</gene>
<evidence type="ECO:0000256" key="7">
    <source>
        <dbReference type="HAMAP-Rule" id="MF_01416"/>
    </source>
</evidence>
<dbReference type="EMBL" id="JAHESF010000030">
    <property type="protein sequence ID" value="MBT1699814.1"/>
    <property type="molecule type" value="Genomic_DNA"/>
</dbReference>
<comment type="similarity">
    <text evidence="7">Belongs to the ATPase delta chain family.</text>
</comment>
<keyword evidence="7" id="KW-0139">CF(1)</keyword>
<dbReference type="GO" id="GO:0046933">
    <property type="term" value="F:proton-transporting ATP synthase activity, rotational mechanism"/>
    <property type="evidence" value="ECO:0007669"/>
    <property type="project" value="UniProtKB-UniRule"/>
</dbReference>
<evidence type="ECO:0000256" key="3">
    <source>
        <dbReference type="ARBA" id="ARBA00022781"/>
    </source>
</evidence>
<evidence type="ECO:0000256" key="4">
    <source>
        <dbReference type="ARBA" id="ARBA00023065"/>
    </source>
</evidence>
<dbReference type="PROSITE" id="PS00389">
    <property type="entry name" value="ATPASE_DELTA"/>
    <property type="match status" value="1"/>
</dbReference>
<dbReference type="PANTHER" id="PTHR11910">
    <property type="entry name" value="ATP SYNTHASE DELTA CHAIN"/>
    <property type="match status" value="1"/>
</dbReference>
<dbReference type="SUPFAM" id="SSF47928">
    <property type="entry name" value="N-terminal domain of the delta subunit of the F1F0-ATP synthase"/>
    <property type="match status" value="1"/>
</dbReference>
<keyword evidence="2 7" id="KW-0813">Transport</keyword>
<name>A0AAP2DQQ7_9BACT</name>
<organism evidence="8 9">
    <name type="scientific">Chryseosolibacter histidini</name>
    <dbReference type="NCBI Taxonomy" id="2782349"/>
    <lineage>
        <taxon>Bacteria</taxon>
        <taxon>Pseudomonadati</taxon>
        <taxon>Bacteroidota</taxon>
        <taxon>Cytophagia</taxon>
        <taxon>Cytophagales</taxon>
        <taxon>Chryseotaleaceae</taxon>
        <taxon>Chryseosolibacter</taxon>
    </lineage>
</organism>
<dbReference type="AlphaFoldDB" id="A0AAP2DQQ7"/>
<keyword evidence="4 7" id="KW-0406">Ion transport</keyword>
<dbReference type="Gene3D" id="1.10.520.20">
    <property type="entry name" value="N-terminal domain of the delta subunit of the F1F0-ATP synthase"/>
    <property type="match status" value="1"/>
</dbReference>
<keyword evidence="7" id="KW-1003">Cell membrane</keyword>
<evidence type="ECO:0000256" key="1">
    <source>
        <dbReference type="ARBA" id="ARBA00004370"/>
    </source>
</evidence>
<comment type="subcellular location">
    <subcellularLocation>
        <location evidence="7">Cell membrane</location>
        <topology evidence="7">Peripheral membrane protein</topology>
    </subcellularLocation>
    <subcellularLocation>
        <location evidence="1">Membrane</location>
    </subcellularLocation>
</comment>
<evidence type="ECO:0000256" key="6">
    <source>
        <dbReference type="ARBA" id="ARBA00023310"/>
    </source>
</evidence>
<reference evidence="8 9" key="1">
    <citation type="submission" date="2021-05" db="EMBL/GenBank/DDBJ databases">
        <title>A Polyphasic approach of four new species of the genus Ohtaekwangia: Ohtaekwangia histidinii sp. nov., Ohtaekwangia cretensis sp. nov., Ohtaekwangia indiensis sp. nov., Ohtaekwangia reichenbachii sp. nov. from diverse environment.</title>
        <authorList>
            <person name="Octaviana S."/>
        </authorList>
    </citation>
    <scope>NUCLEOTIDE SEQUENCE [LARGE SCALE GENOMIC DNA]</scope>
    <source>
        <strain evidence="8 9">PWU4</strain>
    </source>
</reference>
<evidence type="ECO:0000256" key="5">
    <source>
        <dbReference type="ARBA" id="ARBA00023136"/>
    </source>
</evidence>
<dbReference type="GO" id="GO:0045259">
    <property type="term" value="C:proton-transporting ATP synthase complex"/>
    <property type="evidence" value="ECO:0007669"/>
    <property type="project" value="UniProtKB-KW"/>
</dbReference>
<comment type="function">
    <text evidence="7">This protein is part of the stalk that links CF(0) to CF(1). It either transmits conformational changes from CF(0) to CF(1) or is implicated in proton conduction.</text>
</comment>
<keyword evidence="5 7" id="KW-0472">Membrane</keyword>
<keyword evidence="3 7" id="KW-0375">Hydrogen ion transport</keyword>
<dbReference type="InterPro" id="IPR000711">
    <property type="entry name" value="ATPase_OSCP/dsu"/>
</dbReference>
<dbReference type="Proteomes" id="UP001319200">
    <property type="component" value="Unassembled WGS sequence"/>
</dbReference>
<evidence type="ECO:0000256" key="2">
    <source>
        <dbReference type="ARBA" id="ARBA00022448"/>
    </source>
</evidence>
<comment type="function">
    <text evidence="7">F(1)F(0) ATP synthase produces ATP from ADP in the presence of a proton or sodium gradient. F-type ATPases consist of two structural domains, F(1) containing the extramembraneous catalytic core and F(0) containing the membrane proton channel, linked together by a central stalk and a peripheral stalk. During catalysis, ATP synthesis in the catalytic domain of F(1) is coupled via a rotary mechanism of the central stalk subunits to proton translocation.</text>
</comment>
<comment type="caution">
    <text evidence="8">The sequence shown here is derived from an EMBL/GenBank/DDBJ whole genome shotgun (WGS) entry which is preliminary data.</text>
</comment>
<proteinExistence type="inferred from homology"/>
<dbReference type="HAMAP" id="MF_01416">
    <property type="entry name" value="ATP_synth_delta_bact"/>
    <property type="match status" value="1"/>
</dbReference>
<dbReference type="InterPro" id="IPR026015">
    <property type="entry name" value="ATP_synth_OSCP/delta_N_sf"/>
</dbReference>
<accession>A0AAP2DQQ7</accession>
<protein>
    <recommendedName>
        <fullName evidence="7">ATP synthase subunit delta</fullName>
    </recommendedName>
    <alternativeName>
        <fullName evidence="7">ATP synthase F(1) sector subunit delta</fullName>
    </alternativeName>
    <alternativeName>
        <fullName evidence="7">F-type ATPase subunit delta</fullName>
        <shortName evidence="7">F-ATPase subunit delta</shortName>
    </alternativeName>
</protein>
<dbReference type="NCBIfam" id="TIGR01145">
    <property type="entry name" value="ATP_synt_delta"/>
    <property type="match status" value="1"/>
</dbReference>
<dbReference type="Pfam" id="PF00213">
    <property type="entry name" value="OSCP"/>
    <property type="match status" value="1"/>
</dbReference>
<dbReference type="GO" id="GO:0005886">
    <property type="term" value="C:plasma membrane"/>
    <property type="evidence" value="ECO:0007669"/>
    <property type="project" value="UniProtKB-SubCell"/>
</dbReference>
<sequence>MADSRAVSRYVKSLLDLALEQKVLENVHNDMIFFSKTYNESKDFALMLRSPVIPHDKKREILSKIFKGKVNNLTMSFFDIITRKNREPLLGAIAKEFHNAYNEHKGIGKATITSAVPLDAKLRAEFENLVKAYSEKKQVELEERVDPEMIGGFVLKVGDRQIDASIKNKIKTLKMKFSQNPYIKEY</sequence>
<keyword evidence="9" id="KW-1185">Reference proteome</keyword>
<keyword evidence="6 7" id="KW-0066">ATP synthesis</keyword>
<dbReference type="InterPro" id="IPR020781">
    <property type="entry name" value="ATPase_OSCP/d_CS"/>
</dbReference>